<sequence length="159" mass="18436">MDITANTLKENLSLCTVKRTATNRSNRSGLLLLSSNTVEKGNIQRNYHGIRRNIAKEFDKLPHSNHSAFDLSKLSNSKEFDKEYPPIEHCPKNEEFDKYEDIIPPEESLKTLPNYLFNRFTSGEWLKPEKLVDLNDCITADKDKLFAELLELTKQLEYD</sequence>
<proteinExistence type="predicted"/>
<dbReference type="Proteomes" id="UP000055048">
    <property type="component" value="Unassembled WGS sequence"/>
</dbReference>
<organism evidence="1 2">
    <name type="scientific">Trichinella murrelli</name>
    <dbReference type="NCBI Taxonomy" id="144512"/>
    <lineage>
        <taxon>Eukaryota</taxon>
        <taxon>Metazoa</taxon>
        <taxon>Ecdysozoa</taxon>
        <taxon>Nematoda</taxon>
        <taxon>Enoplea</taxon>
        <taxon>Dorylaimia</taxon>
        <taxon>Trichinellida</taxon>
        <taxon>Trichinellidae</taxon>
        <taxon>Trichinella</taxon>
    </lineage>
</organism>
<evidence type="ECO:0000313" key="2">
    <source>
        <dbReference type="Proteomes" id="UP000055048"/>
    </source>
</evidence>
<keyword evidence="2" id="KW-1185">Reference proteome</keyword>
<dbReference type="STRING" id="144512.A0A0V0TCD0"/>
<comment type="caution">
    <text evidence="1">The sequence shown here is derived from an EMBL/GenBank/DDBJ whole genome shotgun (WGS) entry which is preliminary data.</text>
</comment>
<gene>
    <name evidence="1" type="ORF">T05_6233</name>
</gene>
<dbReference type="EMBL" id="JYDJ01000351">
    <property type="protein sequence ID" value="KRX36654.1"/>
    <property type="molecule type" value="Genomic_DNA"/>
</dbReference>
<reference evidence="1 2" key="1">
    <citation type="submission" date="2015-01" db="EMBL/GenBank/DDBJ databases">
        <title>Evolution of Trichinella species and genotypes.</title>
        <authorList>
            <person name="Korhonen P.K."/>
            <person name="Edoardo P."/>
            <person name="Giuseppe L.R."/>
            <person name="Gasser R.B."/>
        </authorList>
    </citation>
    <scope>NUCLEOTIDE SEQUENCE [LARGE SCALE GENOMIC DNA]</scope>
    <source>
        <strain evidence="1">ISS417</strain>
    </source>
</reference>
<evidence type="ECO:0000313" key="1">
    <source>
        <dbReference type="EMBL" id="KRX36654.1"/>
    </source>
</evidence>
<accession>A0A0V0TCD0</accession>
<protein>
    <submittedName>
        <fullName evidence="1">Uncharacterized protein</fullName>
    </submittedName>
</protein>
<dbReference type="AlphaFoldDB" id="A0A0V0TCD0"/>
<name>A0A0V0TCD0_9BILA</name>